<evidence type="ECO:0000313" key="4">
    <source>
        <dbReference type="EMBL" id="KAG8628340.1"/>
    </source>
</evidence>
<evidence type="ECO:0008006" key="6">
    <source>
        <dbReference type="Google" id="ProtNLM"/>
    </source>
</evidence>
<name>A0A8K0L3P9_9PEZI</name>
<comment type="caution">
    <text evidence="4">The sequence shown here is derived from an EMBL/GenBank/DDBJ whole genome shotgun (WGS) entry which is preliminary data.</text>
</comment>
<evidence type="ECO:0000256" key="1">
    <source>
        <dbReference type="ARBA" id="ARBA00006623"/>
    </source>
</evidence>
<evidence type="ECO:0000313" key="5">
    <source>
        <dbReference type="Proteomes" id="UP000809789"/>
    </source>
</evidence>
<dbReference type="Pfam" id="PF21057">
    <property type="entry name" value="Hikeshi-like_C"/>
    <property type="match status" value="1"/>
</dbReference>
<dbReference type="GO" id="GO:0005634">
    <property type="term" value="C:nucleus"/>
    <property type="evidence" value="ECO:0007669"/>
    <property type="project" value="TreeGrafter"/>
</dbReference>
<dbReference type="InterPro" id="IPR008493">
    <property type="entry name" value="Hikeshi-like_N"/>
</dbReference>
<reference evidence="4" key="1">
    <citation type="submission" date="2021-07" db="EMBL/GenBank/DDBJ databases">
        <title>Elsinoe batatas strain:CRI-CJ2 Genome sequencing and assembly.</title>
        <authorList>
            <person name="Huang L."/>
        </authorList>
    </citation>
    <scope>NUCLEOTIDE SEQUENCE</scope>
    <source>
        <strain evidence="4">CRI-CJ2</strain>
    </source>
</reference>
<dbReference type="InterPro" id="IPR031318">
    <property type="entry name" value="OPI10"/>
</dbReference>
<feature type="domain" description="Hikeshi-like N-terminal" evidence="2">
    <location>
        <begin position="9"/>
        <end position="149"/>
    </location>
</feature>
<organism evidence="4 5">
    <name type="scientific">Elsinoe batatas</name>
    <dbReference type="NCBI Taxonomy" id="2601811"/>
    <lineage>
        <taxon>Eukaryota</taxon>
        <taxon>Fungi</taxon>
        <taxon>Dikarya</taxon>
        <taxon>Ascomycota</taxon>
        <taxon>Pezizomycotina</taxon>
        <taxon>Dothideomycetes</taxon>
        <taxon>Dothideomycetidae</taxon>
        <taxon>Myriangiales</taxon>
        <taxon>Elsinoaceae</taxon>
        <taxon>Elsinoe</taxon>
    </lineage>
</organism>
<dbReference type="PANTHER" id="PTHR12925">
    <property type="entry name" value="HIKESHI FAMILY MEMBER"/>
    <property type="match status" value="1"/>
</dbReference>
<evidence type="ECO:0000259" key="3">
    <source>
        <dbReference type="Pfam" id="PF21057"/>
    </source>
</evidence>
<dbReference type="GO" id="GO:0005829">
    <property type="term" value="C:cytosol"/>
    <property type="evidence" value="ECO:0007669"/>
    <property type="project" value="TreeGrafter"/>
</dbReference>
<feature type="domain" description="Hikeshi-like C-terminal" evidence="3">
    <location>
        <begin position="162"/>
        <end position="211"/>
    </location>
</feature>
<accession>A0A8K0L3P9</accession>
<keyword evidence="5" id="KW-1185">Reference proteome</keyword>
<dbReference type="Proteomes" id="UP000809789">
    <property type="component" value="Unassembled WGS sequence"/>
</dbReference>
<dbReference type="OrthoDB" id="10248398at2759"/>
<gene>
    <name evidence="4" type="ORF">KVT40_004213</name>
</gene>
<comment type="similarity">
    <text evidence="1">Belongs to the OPI10 family.</text>
</comment>
<dbReference type="AlphaFoldDB" id="A0A8K0L3P9"/>
<proteinExistence type="inferred from homology"/>
<dbReference type="InterPro" id="IPR048364">
    <property type="entry name" value="Hikeshi-like_C"/>
</dbReference>
<sequence length="214" mass="23209">MFILTIPPRPLLLPTQLSPTQYLFRLPPTPPFNTLTLSLDPTSSIPTTHAAAIYYALPSTPTTFRFLGYLGQGRDSGTYRIISPEVNPSSATHASSARADVEGDLMLDDPSGPQPSLDASQAVGEVQIGISIEPAAEVEAKVAQLKAEQAARPPATSAKGVDTKVLAKNIISHAFNYLSSFGSEEIPLKAFEAWWRKFEGRVDRDPSFLERAQE</sequence>
<dbReference type="EMBL" id="JAESVG020000004">
    <property type="protein sequence ID" value="KAG8628340.1"/>
    <property type="molecule type" value="Genomic_DNA"/>
</dbReference>
<dbReference type="Pfam" id="PF05603">
    <property type="entry name" value="Hikeshi-like_N"/>
    <property type="match status" value="1"/>
</dbReference>
<dbReference type="PANTHER" id="PTHR12925:SF0">
    <property type="entry name" value="PROTEIN HIKESHI"/>
    <property type="match status" value="1"/>
</dbReference>
<dbReference type="GO" id="GO:0006606">
    <property type="term" value="P:protein import into nucleus"/>
    <property type="evidence" value="ECO:0007669"/>
    <property type="project" value="TreeGrafter"/>
</dbReference>
<protein>
    <recommendedName>
        <fullName evidence="6">Hikeshi-like domain-containing protein</fullName>
    </recommendedName>
</protein>
<dbReference type="GO" id="GO:0061608">
    <property type="term" value="F:nuclear import signal receptor activity"/>
    <property type="evidence" value="ECO:0007669"/>
    <property type="project" value="TreeGrafter"/>
</dbReference>
<evidence type="ECO:0000259" key="2">
    <source>
        <dbReference type="Pfam" id="PF05603"/>
    </source>
</evidence>